<organism evidence="6 7">
    <name type="scientific">Cladophialophora chaetospira</name>
    <dbReference type="NCBI Taxonomy" id="386627"/>
    <lineage>
        <taxon>Eukaryota</taxon>
        <taxon>Fungi</taxon>
        <taxon>Dikarya</taxon>
        <taxon>Ascomycota</taxon>
        <taxon>Pezizomycotina</taxon>
        <taxon>Eurotiomycetes</taxon>
        <taxon>Chaetothyriomycetidae</taxon>
        <taxon>Chaetothyriales</taxon>
        <taxon>Herpotrichiellaceae</taxon>
        <taxon>Cladophialophora</taxon>
    </lineage>
</organism>
<dbReference type="GO" id="GO:0000981">
    <property type="term" value="F:DNA-binding transcription factor activity, RNA polymerase II-specific"/>
    <property type="evidence" value="ECO:0007669"/>
    <property type="project" value="InterPro"/>
</dbReference>
<dbReference type="PROSITE" id="PS00463">
    <property type="entry name" value="ZN2_CY6_FUNGAL_1"/>
    <property type="match status" value="1"/>
</dbReference>
<keyword evidence="7" id="KW-1185">Reference proteome</keyword>
<dbReference type="Pfam" id="PF00172">
    <property type="entry name" value="Zn_clus"/>
    <property type="match status" value="1"/>
</dbReference>
<keyword evidence="2" id="KW-0238">DNA-binding</keyword>
<dbReference type="InterPro" id="IPR001138">
    <property type="entry name" value="Zn2Cys6_DnaBD"/>
</dbReference>
<dbReference type="AlphaFoldDB" id="A0AA39CF88"/>
<keyword evidence="1" id="KW-0805">Transcription regulation</keyword>
<dbReference type="GO" id="GO:0008270">
    <property type="term" value="F:zinc ion binding"/>
    <property type="evidence" value="ECO:0007669"/>
    <property type="project" value="InterPro"/>
</dbReference>
<feature type="domain" description="Zn(2)-C6 fungal-type" evidence="5">
    <location>
        <begin position="9"/>
        <end position="38"/>
    </location>
</feature>
<dbReference type="CDD" id="cd00067">
    <property type="entry name" value="GAL4"/>
    <property type="match status" value="1"/>
</dbReference>
<proteinExistence type="predicted"/>
<keyword evidence="4" id="KW-0539">Nucleus</keyword>
<dbReference type="EMBL" id="JAPDRK010000014">
    <property type="protein sequence ID" value="KAJ9606338.1"/>
    <property type="molecule type" value="Genomic_DNA"/>
</dbReference>
<evidence type="ECO:0000256" key="3">
    <source>
        <dbReference type="ARBA" id="ARBA00023163"/>
    </source>
</evidence>
<protein>
    <recommendedName>
        <fullName evidence="5">Zn(2)-C6 fungal-type domain-containing protein</fullName>
    </recommendedName>
</protein>
<dbReference type="PROSITE" id="PS50048">
    <property type="entry name" value="ZN2_CY6_FUNGAL_2"/>
    <property type="match status" value="1"/>
</dbReference>
<dbReference type="Proteomes" id="UP001172673">
    <property type="component" value="Unassembled WGS sequence"/>
</dbReference>
<dbReference type="InterPro" id="IPR036864">
    <property type="entry name" value="Zn2-C6_fun-type_DNA-bd_sf"/>
</dbReference>
<evidence type="ECO:0000259" key="5">
    <source>
        <dbReference type="PROSITE" id="PS50048"/>
    </source>
</evidence>
<dbReference type="SMART" id="SM00066">
    <property type="entry name" value="GAL4"/>
    <property type="match status" value="1"/>
</dbReference>
<dbReference type="GO" id="GO:0003677">
    <property type="term" value="F:DNA binding"/>
    <property type="evidence" value="ECO:0007669"/>
    <property type="project" value="UniProtKB-KW"/>
</dbReference>
<reference evidence="6" key="1">
    <citation type="submission" date="2022-10" db="EMBL/GenBank/DDBJ databases">
        <title>Culturing micro-colonial fungi from biological soil crusts in the Mojave desert and describing Neophaeococcomyces mojavensis, and introducing the new genera and species Taxawa tesnikishii.</title>
        <authorList>
            <person name="Kurbessoian T."/>
            <person name="Stajich J.E."/>
        </authorList>
    </citation>
    <scope>NUCLEOTIDE SEQUENCE</scope>
    <source>
        <strain evidence="6">TK_41</strain>
    </source>
</reference>
<gene>
    <name evidence="6" type="ORF">H2200_009299</name>
</gene>
<name>A0AA39CF88_9EURO</name>
<sequence length="463" mass="51742">MPGVPSGRGCNACRQQKKKCDSPTHPCPRCKRLNIPCVGLGQRRYKFVQDEKRLSPGDNFILQRVSGSESSSHSTPGSDAATLFQSPSNETTRLVAAFTEKIKPARGIKYNLAWTYGDYLNHVPSRLGRNEALDNATDVWMTAFEHQFSTSGVENTPVLLEKYGRSLASLRKCLDDPVKAKAPETLCAILFLWNCQQFIRMIGSPASAHSEGAAQIIRLRGCAEKSQDLFESNLLLSLRAVVLFSSMLEGRVEFSDEEWVAMFDNKAYELAPQGQAVQCLTRLPNLMRRIKAALLGGHQAQLPELRALAHSLRDELDPSLFKLREQWHENMTETVDTKRPFLPGLLRCHHLRSYGFGLAIGIFINEVRLALCPDAVDILEESQAFAVEILELAKIGLEYRPLGGYVFGVCLLAAYCGAYDLDTKFAIQMLHLEYARDFHGADGPQSCQDLKLICGREWSRFVV</sequence>
<comment type="caution">
    <text evidence="6">The sequence shown here is derived from an EMBL/GenBank/DDBJ whole genome shotgun (WGS) entry which is preliminary data.</text>
</comment>
<evidence type="ECO:0000313" key="7">
    <source>
        <dbReference type="Proteomes" id="UP001172673"/>
    </source>
</evidence>
<evidence type="ECO:0000256" key="1">
    <source>
        <dbReference type="ARBA" id="ARBA00023015"/>
    </source>
</evidence>
<keyword evidence="3" id="KW-0804">Transcription</keyword>
<evidence type="ECO:0000313" key="6">
    <source>
        <dbReference type="EMBL" id="KAJ9606338.1"/>
    </source>
</evidence>
<dbReference type="PANTHER" id="PTHR38111:SF11">
    <property type="entry name" value="TRANSCRIPTION FACTOR DOMAIN-CONTAINING PROTEIN-RELATED"/>
    <property type="match status" value="1"/>
</dbReference>
<dbReference type="PANTHER" id="PTHR38111">
    <property type="entry name" value="ZN(2)-C6 FUNGAL-TYPE DOMAIN-CONTAINING PROTEIN-RELATED"/>
    <property type="match status" value="1"/>
</dbReference>
<dbReference type="InterPro" id="IPR053178">
    <property type="entry name" value="Osmoadaptation_assoc"/>
</dbReference>
<dbReference type="SUPFAM" id="SSF57701">
    <property type="entry name" value="Zn2/Cys6 DNA-binding domain"/>
    <property type="match status" value="1"/>
</dbReference>
<evidence type="ECO:0000256" key="2">
    <source>
        <dbReference type="ARBA" id="ARBA00023125"/>
    </source>
</evidence>
<evidence type="ECO:0000256" key="4">
    <source>
        <dbReference type="ARBA" id="ARBA00023242"/>
    </source>
</evidence>
<dbReference type="Gene3D" id="4.10.240.10">
    <property type="entry name" value="Zn(2)-C6 fungal-type DNA-binding domain"/>
    <property type="match status" value="1"/>
</dbReference>
<accession>A0AA39CF88</accession>